<keyword evidence="4 6" id="KW-0067">ATP-binding</keyword>
<feature type="domain" description="ABC transporter" evidence="5">
    <location>
        <begin position="6"/>
        <end position="246"/>
    </location>
</feature>
<dbReference type="GO" id="GO:0005524">
    <property type="term" value="F:ATP binding"/>
    <property type="evidence" value="ECO:0007669"/>
    <property type="project" value="UniProtKB-KW"/>
</dbReference>
<evidence type="ECO:0000259" key="5">
    <source>
        <dbReference type="PROSITE" id="PS50893"/>
    </source>
</evidence>
<protein>
    <submittedName>
        <fullName evidence="6">Sugar ABC transporter ATP-binding protein</fullName>
    </submittedName>
</protein>
<dbReference type="InterPro" id="IPR050683">
    <property type="entry name" value="Bact_Polysacc_Export_ATP-bd"/>
</dbReference>
<reference evidence="6 7" key="1">
    <citation type="submission" date="2014-11" db="EMBL/GenBank/DDBJ databases">
        <title>Pan-genome of Gallibacterium spp.</title>
        <authorList>
            <person name="Kudirkiene E."/>
            <person name="Bojesen A.M."/>
        </authorList>
    </citation>
    <scope>NUCLEOTIDE SEQUENCE [LARGE SCALE GENOMIC DNA]</scope>
    <source>
        <strain evidence="6 7">F150</strain>
    </source>
</reference>
<dbReference type="SUPFAM" id="SSF52540">
    <property type="entry name" value="P-loop containing nucleoside triphosphate hydrolases"/>
    <property type="match status" value="1"/>
</dbReference>
<dbReference type="PANTHER" id="PTHR46743">
    <property type="entry name" value="TEICHOIC ACIDS EXPORT ATP-BINDING PROTEIN TAGH"/>
    <property type="match status" value="1"/>
</dbReference>
<evidence type="ECO:0000256" key="4">
    <source>
        <dbReference type="ARBA" id="ARBA00022840"/>
    </source>
</evidence>
<dbReference type="AlphaFoldDB" id="A0A1A7P0D2"/>
<dbReference type="Pfam" id="PF14524">
    <property type="entry name" value="Wzt_C"/>
    <property type="match status" value="1"/>
</dbReference>
<evidence type="ECO:0000313" key="6">
    <source>
        <dbReference type="EMBL" id="OBW95290.1"/>
    </source>
</evidence>
<dbReference type="InterPro" id="IPR015860">
    <property type="entry name" value="ABC_transpr_TagH-like"/>
</dbReference>
<dbReference type="Proteomes" id="UP000092649">
    <property type="component" value="Unassembled WGS sequence"/>
</dbReference>
<dbReference type="InterPro" id="IPR003439">
    <property type="entry name" value="ABC_transporter-like_ATP-bd"/>
</dbReference>
<dbReference type="InterPro" id="IPR029439">
    <property type="entry name" value="Wzt_C"/>
</dbReference>
<dbReference type="PROSITE" id="PS50893">
    <property type="entry name" value="ABC_TRANSPORTER_2"/>
    <property type="match status" value="1"/>
</dbReference>
<evidence type="ECO:0000256" key="2">
    <source>
        <dbReference type="ARBA" id="ARBA00022448"/>
    </source>
</evidence>
<dbReference type="OrthoDB" id="9778870at2"/>
<dbReference type="CDD" id="cd10147">
    <property type="entry name" value="Wzt_C-like"/>
    <property type="match status" value="1"/>
</dbReference>
<dbReference type="EMBL" id="JTJL01000013">
    <property type="protein sequence ID" value="OBW95290.1"/>
    <property type="molecule type" value="Genomic_DNA"/>
</dbReference>
<dbReference type="Pfam" id="PF00005">
    <property type="entry name" value="ABC_tran"/>
    <property type="match status" value="1"/>
</dbReference>
<comment type="caution">
    <text evidence="6">The sequence shown here is derived from an EMBL/GenBank/DDBJ whole genome shotgun (WGS) entry which is preliminary data.</text>
</comment>
<dbReference type="PROSITE" id="PS00211">
    <property type="entry name" value="ABC_TRANSPORTER_1"/>
    <property type="match status" value="1"/>
</dbReference>
<dbReference type="CDD" id="cd03220">
    <property type="entry name" value="ABC_KpsT_Wzt"/>
    <property type="match status" value="1"/>
</dbReference>
<dbReference type="RefSeq" id="WP_066106288.1">
    <property type="nucleotide sequence ID" value="NZ_JTJL01000013.1"/>
</dbReference>
<keyword evidence="7" id="KW-1185">Reference proteome</keyword>
<dbReference type="GO" id="GO:0016020">
    <property type="term" value="C:membrane"/>
    <property type="evidence" value="ECO:0007669"/>
    <property type="project" value="InterPro"/>
</dbReference>
<accession>A0A1A7P0D2</accession>
<dbReference type="InterPro" id="IPR027417">
    <property type="entry name" value="P-loop_NTPase"/>
</dbReference>
<dbReference type="GO" id="GO:0016887">
    <property type="term" value="F:ATP hydrolysis activity"/>
    <property type="evidence" value="ECO:0007669"/>
    <property type="project" value="InterPro"/>
</dbReference>
<proteinExistence type="inferred from homology"/>
<dbReference type="PATRIC" id="fig|505341.3.peg.812"/>
<dbReference type="GO" id="GO:0140359">
    <property type="term" value="F:ABC-type transporter activity"/>
    <property type="evidence" value="ECO:0007669"/>
    <property type="project" value="InterPro"/>
</dbReference>
<dbReference type="Gene3D" id="2.70.50.60">
    <property type="entry name" value="abc- transporter (atp binding component) like domain"/>
    <property type="match status" value="1"/>
</dbReference>
<comment type="similarity">
    <text evidence="1">Belongs to the ABC transporter superfamily.</text>
</comment>
<evidence type="ECO:0000256" key="1">
    <source>
        <dbReference type="ARBA" id="ARBA00005417"/>
    </source>
</evidence>
<gene>
    <name evidence="6" type="ORF">QS62_04010</name>
</gene>
<dbReference type="InterPro" id="IPR003593">
    <property type="entry name" value="AAA+_ATPase"/>
</dbReference>
<evidence type="ECO:0000256" key="3">
    <source>
        <dbReference type="ARBA" id="ARBA00022741"/>
    </source>
</evidence>
<sequence>MSDTILSVHNIGKAYRTYRNEFYRILSWFGINTNAKNETWTLKNINFSIKPGEAVGIIGQNGAGKSTLLKIITGTLKPTTGKISVNGKISAILELGMGFHPDLTGRQNVYHSAGLMGYTYENVDQVINDIEEFAEIGEYFDQPVRLYSSGMQVRVAFAVATAFRPEILIVDEALSVGDAYFQHKSFEKIREFREQGTSLLFVSHDKAAILSLCDRAILLDKGIVIKDGEPEEVTDYYNALIAQKSESTSNIKQEKLSNGSIATISGTGEATVKEISLRDKYGDIVETVGVGDDVMLKIIVEVREDLPTLVLGYGIKDRLGQVIFGTNTYLMKQVLHNVRKNELYEFNINFPANFGLGSYSIQTALVDKDTHLTANYEWRDMALMFSVININKNQFAGLMWNEPKIEINRII</sequence>
<name>A0A1A7P0D2_9PAST</name>
<dbReference type="PANTHER" id="PTHR46743:SF2">
    <property type="entry name" value="TEICHOIC ACIDS EXPORT ATP-BINDING PROTEIN TAGH"/>
    <property type="match status" value="1"/>
</dbReference>
<dbReference type="Gene3D" id="3.40.50.300">
    <property type="entry name" value="P-loop containing nucleotide triphosphate hydrolases"/>
    <property type="match status" value="1"/>
</dbReference>
<evidence type="ECO:0000313" key="7">
    <source>
        <dbReference type="Proteomes" id="UP000092649"/>
    </source>
</evidence>
<organism evidence="6 7">
    <name type="scientific">Gallibacterium salpingitidis</name>
    <dbReference type="NCBI Taxonomy" id="505341"/>
    <lineage>
        <taxon>Bacteria</taxon>
        <taxon>Pseudomonadati</taxon>
        <taxon>Pseudomonadota</taxon>
        <taxon>Gammaproteobacteria</taxon>
        <taxon>Pasteurellales</taxon>
        <taxon>Pasteurellaceae</taxon>
        <taxon>Gallibacterium</taxon>
    </lineage>
</organism>
<dbReference type="InterPro" id="IPR017871">
    <property type="entry name" value="ABC_transporter-like_CS"/>
</dbReference>
<dbReference type="SMART" id="SM00382">
    <property type="entry name" value="AAA"/>
    <property type="match status" value="1"/>
</dbReference>
<keyword evidence="2" id="KW-0813">Transport</keyword>
<keyword evidence="3" id="KW-0547">Nucleotide-binding</keyword>